<feature type="signal peptide" evidence="1">
    <location>
        <begin position="1"/>
        <end position="19"/>
    </location>
</feature>
<name>A0A4R2EP70_9BACT</name>
<evidence type="ECO:0000313" key="3">
    <source>
        <dbReference type="Proteomes" id="UP000294830"/>
    </source>
</evidence>
<sequence>MKKLVAFWGILIASTIALYAQDGMSVSYDTFKSWMKHSVVSGFNFVESDQENDGYTASFMQLNKMVGVKMLPSARFEIYKEAKGYDGAAPYEFKGAKLVYVNGTSSSSLFILSPKVGATVVITTSYFKYDKNALEKVAVEVGLGSKF</sequence>
<accession>A0A4R2EP70</accession>
<dbReference type="EMBL" id="SLWB01000003">
    <property type="protein sequence ID" value="TCN70653.1"/>
    <property type="molecule type" value="Genomic_DNA"/>
</dbReference>
<organism evidence="2 3">
    <name type="scientific">Acetobacteroides hydrogenigenes</name>
    <dbReference type="NCBI Taxonomy" id="979970"/>
    <lineage>
        <taxon>Bacteria</taxon>
        <taxon>Pseudomonadati</taxon>
        <taxon>Bacteroidota</taxon>
        <taxon>Bacteroidia</taxon>
        <taxon>Bacteroidales</taxon>
        <taxon>Rikenellaceae</taxon>
        <taxon>Acetobacteroides</taxon>
    </lineage>
</organism>
<dbReference type="OrthoDB" id="9857070at2"/>
<protein>
    <submittedName>
        <fullName evidence="2">Uncharacterized protein</fullName>
    </submittedName>
</protein>
<gene>
    <name evidence="2" type="ORF">CLV25_103174</name>
</gene>
<feature type="chain" id="PRO_5020861017" evidence="1">
    <location>
        <begin position="20"/>
        <end position="147"/>
    </location>
</feature>
<dbReference type="AlphaFoldDB" id="A0A4R2EP70"/>
<dbReference type="RefSeq" id="WP_131838511.1">
    <property type="nucleotide sequence ID" value="NZ_SLWB01000003.1"/>
</dbReference>
<keyword evidence="3" id="KW-1185">Reference proteome</keyword>
<reference evidence="2 3" key="1">
    <citation type="submission" date="2019-03" db="EMBL/GenBank/DDBJ databases">
        <title>Genomic Encyclopedia of Archaeal and Bacterial Type Strains, Phase II (KMG-II): from individual species to whole genera.</title>
        <authorList>
            <person name="Goeker M."/>
        </authorList>
    </citation>
    <scope>NUCLEOTIDE SEQUENCE [LARGE SCALE GENOMIC DNA]</scope>
    <source>
        <strain evidence="2 3">RL-C</strain>
    </source>
</reference>
<proteinExistence type="predicted"/>
<evidence type="ECO:0000313" key="2">
    <source>
        <dbReference type="EMBL" id="TCN70653.1"/>
    </source>
</evidence>
<evidence type="ECO:0000256" key="1">
    <source>
        <dbReference type="SAM" id="SignalP"/>
    </source>
</evidence>
<comment type="caution">
    <text evidence="2">The sequence shown here is derived from an EMBL/GenBank/DDBJ whole genome shotgun (WGS) entry which is preliminary data.</text>
</comment>
<keyword evidence="1" id="KW-0732">Signal</keyword>
<dbReference type="Proteomes" id="UP000294830">
    <property type="component" value="Unassembled WGS sequence"/>
</dbReference>